<dbReference type="STRING" id="1888891.DSOL_2727"/>
<keyword evidence="2" id="KW-0717">Septation</keyword>
<evidence type="ECO:0000313" key="5">
    <source>
        <dbReference type="EMBL" id="OLN31388.1"/>
    </source>
</evidence>
<dbReference type="GO" id="GO:0030435">
    <property type="term" value="P:sporulation resulting in formation of a cellular spore"/>
    <property type="evidence" value="ECO:0007669"/>
    <property type="project" value="InterPro"/>
</dbReference>
<evidence type="ECO:0000256" key="3">
    <source>
        <dbReference type="ARBA" id="ARBA00023306"/>
    </source>
</evidence>
<evidence type="ECO:0000313" key="6">
    <source>
        <dbReference type="Proteomes" id="UP000186102"/>
    </source>
</evidence>
<comment type="caution">
    <text evidence="5">The sequence shown here is derived from an EMBL/GenBank/DDBJ whole genome shotgun (WGS) entry which is preliminary data.</text>
</comment>
<dbReference type="InterPro" id="IPR007170">
    <property type="entry name" value="SpoVG"/>
</dbReference>
<dbReference type="InterPro" id="IPR036751">
    <property type="entry name" value="SpoVG_sf"/>
</dbReference>
<dbReference type="Gene3D" id="3.30.1120.40">
    <property type="entry name" value="Stage V sporulation protein G"/>
    <property type="match status" value="1"/>
</dbReference>
<evidence type="ECO:0000256" key="1">
    <source>
        <dbReference type="ARBA" id="ARBA00022618"/>
    </source>
</evidence>
<dbReference type="GO" id="GO:0000917">
    <property type="term" value="P:division septum assembly"/>
    <property type="evidence" value="ECO:0007669"/>
    <property type="project" value="UniProtKB-KW"/>
</dbReference>
<dbReference type="PANTHER" id="PTHR38429:SF1">
    <property type="entry name" value="SEPTATION PROTEIN SPOVG-RELATED"/>
    <property type="match status" value="1"/>
</dbReference>
<evidence type="ECO:0008006" key="7">
    <source>
        <dbReference type="Google" id="ProtNLM"/>
    </source>
</evidence>
<dbReference type="SUPFAM" id="SSF160537">
    <property type="entry name" value="SpoVG-like"/>
    <property type="match status" value="1"/>
</dbReference>
<feature type="region of interest" description="Disordered" evidence="4">
    <location>
        <begin position="194"/>
        <end position="219"/>
    </location>
</feature>
<dbReference type="Proteomes" id="UP000186102">
    <property type="component" value="Unassembled WGS sequence"/>
</dbReference>
<organism evidence="5 6">
    <name type="scientific">Desulfosporosinus metallidurans</name>
    <dbReference type="NCBI Taxonomy" id="1888891"/>
    <lineage>
        <taxon>Bacteria</taxon>
        <taxon>Bacillati</taxon>
        <taxon>Bacillota</taxon>
        <taxon>Clostridia</taxon>
        <taxon>Eubacteriales</taxon>
        <taxon>Desulfitobacteriaceae</taxon>
        <taxon>Desulfosporosinus</taxon>
    </lineage>
</organism>
<proteinExistence type="predicted"/>
<evidence type="ECO:0000256" key="2">
    <source>
        <dbReference type="ARBA" id="ARBA00023210"/>
    </source>
</evidence>
<protein>
    <recommendedName>
        <fullName evidence="7">SpoVG family protein</fullName>
    </recommendedName>
</protein>
<dbReference type="EMBL" id="MLBF01000019">
    <property type="protein sequence ID" value="OLN31388.1"/>
    <property type="molecule type" value="Genomic_DNA"/>
</dbReference>
<evidence type="ECO:0000256" key="4">
    <source>
        <dbReference type="SAM" id="MobiDB-lite"/>
    </source>
</evidence>
<dbReference type="Pfam" id="PF04026">
    <property type="entry name" value="SpoVG"/>
    <property type="match status" value="1"/>
</dbReference>
<gene>
    <name evidence="5" type="ORF">DSOL_2727</name>
</gene>
<keyword evidence="3" id="KW-0131">Cell cycle</keyword>
<reference evidence="5 6" key="1">
    <citation type="submission" date="2016-09" db="EMBL/GenBank/DDBJ databases">
        <title>Complete genome of Desulfosporosinus sp. OL.</title>
        <authorList>
            <person name="Mardanov A."/>
            <person name="Beletsky A."/>
            <person name="Panova A."/>
            <person name="Karnachuk O."/>
            <person name="Ravin N."/>
        </authorList>
    </citation>
    <scope>NUCLEOTIDE SEQUENCE [LARGE SCALE GENOMIC DNA]</scope>
    <source>
        <strain evidence="5 6">OL</strain>
    </source>
</reference>
<name>A0A1Q8QVQ9_9FIRM</name>
<keyword evidence="1" id="KW-0132">Cell division</keyword>
<dbReference type="AlphaFoldDB" id="A0A1Q8QVQ9"/>
<dbReference type="PANTHER" id="PTHR38429">
    <property type="entry name" value="SEPTATION PROTEIN SPOVG-RELATED"/>
    <property type="match status" value="1"/>
</dbReference>
<sequence>MSPVPEVVVTEKLELDLIRVASYPDSIFKYQLIYKAGNATGMAWVYSFDEEWYYLYKQDTEKYRVKRRKDLEGIKPSFTYKQQRKRPIDHQVKAKPRKKNLVVQPLPMKVEVKIGSIRPSGSVRATATVKLNGCFSILNVKIIDGSKGLLVAMPSCKTDDGEYQDICFPVTAAFRQQFDDAVINAYQQALDMNQSQAPTQGDSPFEEPEQADCMQMGSI</sequence>
<dbReference type="OrthoDB" id="9796286at2"/>
<accession>A0A1Q8QVQ9</accession>
<keyword evidence="6" id="KW-1185">Reference proteome</keyword>